<dbReference type="Pfam" id="PF00651">
    <property type="entry name" value="BTB"/>
    <property type="match status" value="1"/>
</dbReference>
<evidence type="ECO:0000313" key="2">
    <source>
        <dbReference type="Proteomes" id="UP000887578"/>
    </source>
</evidence>
<keyword evidence="2" id="KW-1185">Reference proteome</keyword>
<dbReference type="AlphaFoldDB" id="A0A914QTS0"/>
<dbReference type="CDD" id="cd14733">
    <property type="entry name" value="BACK"/>
    <property type="match status" value="1"/>
</dbReference>
<feature type="domain" description="BTB" evidence="1">
    <location>
        <begin position="3"/>
        <end position="69"/>
    </location>
</feature>
<dbReference type="InterPro" id="IPR000210">
    <property type="entry name" value="BTB/POZ_dom"/>
</dbReference>
<evidence type="ECO:0000313" key="3">
    <source>
        <dbReference type="WBParaSite" id="PDA_v2.g6953.t1"/>
    </source>
</evidence>
<dbReference type="Gene3D" id="3.30.710.10">
    <property type="entry name" value="Potassium Channel Kv1.1, Chain A"/>
    <property type="match status" value="1"/>
</dbReference>
<dbReference type="SUPFAM" id="SSF54695">
    <property type="entry name" value="POZ domain"/>
    <property type="match status" value="1"/>
</dbReference>
<dbReference type="InterPro" id="IPR011333">
    <property type="entry name" value="SKP1/BTB/POZ_sf"/>
</dbReference>
<dbReference type="Gene3D" id="1.25.40.420">
    <property type="match status" value="1"/>
</dbReference>
<sequence>MNALLTDRSTKKDEVIKVESHSYDYFYQFLCYLYIGNCELTVDNVREMVDMAVVYDAPHLKKFCDRFLSVTKKIITVENIEDMYDLSQKYSLEEFEKRLSSFIYHNFDELIKPEKFIAFKKPFIQFMSAVEKAIVSTDESHAKRLYNRVKYESFFKAVFKWAENQVTKREGSNDDNFNVQEAIKAELNDILPHIEFWKMTFDFLINFVVEKGFFLSSDELEKFFCFRFDCENEEDYIKSVYQLAEKQALKKQKMIPGGQSFSVADSIKADLAGIIPRIKFFKLKKSFLMDFVVEKGILSEEQANCVFYSRIQIQHNGNTVTGVFKDDFGILKEFNKRHPFQLCTKQGSDKKIRYDRLKVRRPTTPAALTKMKGVAWYLCLEEDGILTFKHHSIVQRSDYLISEMNSENEFVLNPEYPAHLTACFNNI</sequence>
<organism evidence="2 3">
    <name type="scientific">Panagrolaimus davidi</name>
    <dbReference type="NCBI Taxonomy" id="227884"/>
    <lineage>
        <taxon>Eukaryota</taxon>
        <taxon>Metazoa</taxon>
        <taxon>Ecdysozoa</taxon>
        <taxon>Nematoda</taxon>
        <taxon>Chromadorea</taxon>
        <taxon>Rhabditida</taxon>
        <taxon>Tylenchina</taxon>
        <taxon>Panagrolaimomorpha</taxon>
        <taxon>Panagrolaimoidea</taxon>
        <taxon>Panagrolaimidae</taxon>
        <taxon>Panagrolaimus</taxon>
    </lineage>
</organism>
<accession>A0A914QTS0</accession>
<protein>
    <submittedName>
        <fullName evidence="3">BTB domain-containing protein</fullName>
    </submittedName>
</protein>
<dbReference type="WBParaSite" id="PDA_v2.g6953.t1">
    <property type="protein sequence ID" value="PDA_v2.g6953.t1"/>
    <property type="gene ID" value="PDA_v2.g6953"/>
</dbReference>
<reference evidence="3" key="1">
    <citation type="submission" date="2022-11" db="UniProtKB">
        <authorList>
            <consortium name="WormBaseParasite"/>
        </authorList>
    </citation>
    <scope>IDENTIFICATION</scope>
</reference>
<proteinExistence type="predicted"/>
<name>A0A914QTS0_9BILA</name>
<dbReference type="Proteomes" id="UP000887578">
    <property type="component" value="Unplaced"/>
</dbReference>
<evidence type="ECO:0000259" key="1">
    <source>
        <dbReference type="Pfam" id="PF00651"/>
    </source>
</evidence>
<dbReference type="PANTHER" id="PTHR45632">
    <property type="entry name" value="LD33804P"/>
    <property type="match status" value="1"/>
</dbReference>